<feature type="domain" description="RING-type" evidence="8">
    <location>
        <begin position="145"/>
        <end position="187"/>
    </location>
</feature>
<feature type="compositionally biased region" description="Low complexity" evidence="7">
    <location>
        <begin position="455"/>
        <end position="475"/>
    </location>
</feature>
<dbReference type="InterPro" id="IPR017907">
    <property type="entry name" value="Znf_RING_CS"/>
</dbReference>
<dbReference type="PROSITE" id="PS00518">
    <property type="entry name" value="ZF_RING_1"/>
    <property type="match status" value="1"/>
</dbReference>
<dbReference type="PANTHER" id="PTHR12983:SF9">
    <property type="entry name" value="E3 UBIQUITIN-PROTEIN LIGASE RNF10"/>
    <property type="match status" value="1"/>
</dbReference>
<keyword evidence="9" id="KW-0436">Ligase</keyword>
<evidence type="ECO:0000256" key="4">
    <source>
        <dbReference type="ARBA" id="ARBA00022771"/>
    </source>
</evidence>
<dbReference type="Pfam" id="PF00097">
    <property type="entry name" value="zf-C3HC4"/>
    <property type="match status" value="1"/>
</dbReference>
<proteinExistence type="predicted"/>
<feature type="compositionally biased region" description="Low complexity" evidence="7">
    <location>
        <begin position="674"/>
        <end position="696"/>
    </location>
</feature>
<feature type="compositionally biased region" description="Gly residues" evidence="7">
    <location>
        <begin position="28"/>
        <end position="40"/>
    </location>
</feature>
<dbReference type="CDD" id="cd16536">
    <property type="entry name" value="RING-HC_RNF10"/>
    <property type="match status" value="1"/>
</dbReference>
<dbReference type="PANTHER" id="PTHR12983">
    <property type="entry name" value="RING FINGER 10 FAMILY MEMBER"/>
    <property type="match status" value="1"/>
</dbReference>
<name>A0A0F7SHR5_PHARH</name>
<keyword evidence="2" id="KW-0963">Cytoplasm</keyword>
<feature type="compositionally biased region" description="Basic and acidic residues" evidence="7">
    <location>
        <begin position="739"/>
        <end position="752"/>
    </location>
</feature>
<protein>
    <submittedName>
        <fullName evidence="9">Predicted E3 ubiquitin ligase</fullName>
    </submittedName>
</protein>
<dbReference type="GO" id="GO:0045944">
    <property type="term" value="P:positive regulation of transcription by RNA polymerase II"/>
    <property type="evidence" value="ECO:0007669"/>
    <property type="project" value="TreeGrafter"/>
</dbReference>
<evidence type="ECO:0000259" key="8">
    <source>
        <dbReference type="PROSITE" id="PS50089"/>
    </source>
</evidence>
<evidence type="ECO:0000256" key="7">
    <source>
        <dbReference type="SAM" id="MobiDB-lite"/>
    </source>
</evidence>
<evidence type="ECO:0000313" key="9">
    <source>
        <dbReference type="EMBL" id="CDZ97925.1"/>
    </source>
</evidence>
<keyword evidence="3" id="KW-0479">Metal-binding</keyword>
<dbReference type="InterPro" id="IPR039739">
    <property type="entry name" value="MAG2/RNF10"/>
</dbReference>
<organism evidence="9">
    <name type="scientific">Phaffia rhodozyma</name>
    <name type="common">Yeast</name>
    <name type="synonym">Xanthophyllomyces dendrorhous</name>
    <dbReference type="NCBI Taxonomy" id="264483"/>
    <lineage>
        <taxon>Eukaryota</taxon>
        <taxon>Fungi</taxon>
        <taxon>Dikarya</taxon>
        <taxon>Basidiomycota</taxon>
        <taxon>Agaricomycotina</taxon>
        <taxon>Tremellomycetes</taxon>
        <taxon>Cystofilobasidiales</taxon>
        <taxon>Mrakiaceae</taxon>
        <taxon>Phaffia</taxon>
    </lineage>
</organism>
<dbReference type="AlphaFoldDB" id="A0A0F7SHR5"/>
<dbReference type="InterPro" id="IPR001841">
    <property type="entry name" value="Znf_RING"/>
</dbReference>
<feature type="region of interest" description="Disordered" evidence="7">
    <location>
        <begin position="588"/>
        <end position="805"/>
    </location>
</feature>
<keyword evidence="4 6" id="KW-0863">Zinc-finger</keyword>
<dbReference type="GO" id="GO:0000976">
    <property type="term" value="F:transcription cis-regulatory region binding"/>
    <property type="evidence" value="ECO:0007669"/>
    <property type="project" value="TreeGrafter"/>
</dbReference>
<dbReference type="GO" id="GO:0008270">
    <property type="term" value="F:zinc ion binding"/>
    <property type="evidence" value="ECO:0007669"/>
    <property type="project" value="UniProtKB-KW"/>
</dbReference>
<feature type="compositionally biased region" description="Basic and acidic residues" evidence="7">
    <location>
        <begin position="597"/>
        <end position="610"/>
    </location>
</feature>
<feature type="compositionally biased region" description="Polar residues" evidence="7">
    <location>
        <begin position="369"/>
        <end position="386"/>
    </location>
</feature>
<comment type="subcellular location">
    <subcellularLocation>
        <location evidence="1">Cytoplasm</location>
    </subcellularLocation>
</comment>
<sequence length="805" mass="87796">MNDSFSSSSQSRRNKNRAVNTAGTSGTPSGGNHHGNGSGGRKMNANHLLNFSMPSRPAPLAPPPRRSRRTGGGEGARWQVFNKEKFVNASFRFMMKPTGDYTAHFADSDIFFNWPDILQILIPPARPTIVDGVSLKSHDAVLPSCPICLGDPVAPRMTKCGHVYCFSCILHFLALSDERFGKCPICTDNIFSKDLKCVSLLDPNLFASSTPTSISRPTHSTTPNSTSQTFRLVHRPHNTMLSLPHSGTWPSAAIHPHEAPFFFVPDVSAFARFMLASPEYIISQLDHDLQNLEAERRQQASAGEADVGLGFINAAMMKVKEQMERAGLELDTETVRRKIRTVEGAVTKARESAQRILDREESMKIRQQAAESQPIESISVAPTHSSVEPLFPSKEYSPASLDLSTFSAPPSDNPSAIESPILTSNLIPHAFLSHQGHTWSTDALPVDSPTPLTKQPSLSNPSDTSSSTSPKKSLQPRPPVRPRTGSALLPSAEPSFYFYQAVDGQHIYLHPLDIRVLLAEYKSYASFPQLLELTVEGAEEGTMNEDLRRRCKYLAHLPTGCAITFIQVDLTRLASKSVLAQFEAPLRQRRQRRKDKGKKEEREKKKAEEKEREEEELQRLNLSRDHSFPSWTPRAGAGGGGGGGGGDDFEEALERSLWEAEHTEPRPTTDLLHPSASSPTLTTSPSSSSTTTNNPSGWSGRSFASTIHTSEGIQSWGRSRSTYGQQSQVDEEEVAALWKKFESSQAAERKWDGGASVSTTSAGGGPVGVEGTQADGSQTGQSRGGKKGKKAKGQKLLLTGGGRGF</sequence>
<accession>A0A0F7SHR5</accession>
<feature type="region of interest" description="Disordered" evidence="7">
    <location>
        <begin position="1"/>
        <end position="75"/>
    </location>
</feature>
<feature type="compositionally biased region" description="Low complexity" evidence="7">
    <location>
        <begin position="1"/>
        <end position="11"/>
    </location>
</feature>
<evidence type="ECO:0000256" key="1">
    <source>
        <dbReference type="ARBA" id="ARBA00004496"/>
    </source>
</evidence>
<dbReference type="EMBL" id="LN483249">
    <property type="protein sequence ID" value="CDZ97925.1"/>
    <property type="molecule type" value="Genomic_DNA"/>
</dbReference>
<dbReference type="SMART" id="SM00184">
    <property type="entry name" value="RING"/>
    <property type="match status" value="1"/>
</dbReference>
<dbReference type="SUPFAM" id="SSF57850">
    <property type="entry name" value="RING/U-box"/>
    <property type="match status" value="1"/>
</dbReference>
<dbReference type="InterPro" id="IPR013083">
    <property type="entry name" value="Znf_RING/FYVE/PHD"/>
</dbReference>
<feature type="compositionally biased region" description="Basic residues" evidence="7">
    <location>
        <begin position="784"/>
        <end position="793"/>
    </location>
</feature>
<dbReference type="GO" id="GO:0016874">
    <property type="term" value="F:ligase activity"/>
    <property type="evidence" value="ECO:0007669"/>
    <property type="project" value="UniProtKB-KW"/>
</dbReference>
<feature type="compositionally biased region" description="Gly residues" evidence="7">
    <location>
        <begin position="636"/>
        <end position="646"/>
    </location>
</feature>
<reference evidence="9" key="1">
    <citation type="submission" date="2014-08" db="EMBL/GenBank/DDBJ databases">
        <authorList>
            <person name="Sharma Rahul"/>
            <person name="Thines Marco"/>
        </authorList>
    </citation>
    <scope>NUCLEOTIDE SEQUENCE</scope>
</reference>
<dbReference type="InterPro" id="IPR018957">
    <property type="entry name" value="Znf_C3HC4_RING-type"/>
</dbReference>
<dbReference type="Gene3D" id="3.30.40.10">
    <property type="entry name" value="Zinc/RING finger domain, C3HC4 (zinc finger)"/>
    <property type="match status" value="1"/>
</dbReference>
<evidence type="ECO:0000256" key="6">
    <source>
        <dbReference type="PROSITE-ProRule" id="PRU00175"/>
    </source>
</evidence>
<evidence type="ECO:0000256" key="3">
    <source>
        <dbReference type="ARBA" id="ARBA00022723"/>
    </source>
</evidence>
<dbReference type="PROSITE" id="PS50089">
    <property type="entry name" value="ZF_RING_2"/>
    <property type="match status" value="1"/>
</dbReference>
<feature type="region of interest" description="Disordered" evidence="7">
    <location>
        <begin position="442"/>
        <end position="486"/>
    </location>
</feature>
<dbReference type="GO" id="GO:0005737">
    <property type="term" value="C:cytoplasm"/>
    <property type="evidence" value="ECO:0007669"/>
    <property type="project" value="UniProtKB-SubCell"/>
</dbReference>
<evidence type="ECO:0000256" key="5">
    <source>
        <dbReference type="ARBA" id="ARBA00022833"/>
    </source>
</evidence>
<feature type="region of interest" description="Disordered" evidence="7">
    <location>
        <begin position="359"/>
        <end position="393"/>
    </location>
</feature>
<evidence type="ECO:0000256" key="2">
    <source>
        <dbReference type="ARBA" id="ARBA00022490"/>
    </source>
</evidence>
<feature type="compositionally biased region" description="Polar residues" evidence="7">
    <location>
        <begin position="697"/>
        <end position="728"/>
    </location>
</feature>
<feature type="compositionally biased region" description="Basic and acidic residues" evidence="7">
    <location>
        <begin position="652"/>
        <end position="667"/>
    </location>
</feature>
<keyword evidence="5" id="KW-0862">Zinc</keyword>